<protein>
    <submittedName>
        <fullName evidence="7">ABC transporter permease subunit</fullName>
    </submittedName>
</protein>
<feature type="transmembrane region" description="Helical" evidence="5">
    <location>
        <begin position="482"/>
        <end position="504"/>
    </location>
</feature>
<evidence type="ECO:0000256" key="1">
    <source>
        <dbReference type="ARBA" id="ARBA00004141"/>
    </source>
</evidence>
<keyword evidence="4 5" id="KW-0472">Membrane</keyword>
<keyword evidence="2 5" id="KW-0812">Transmembrane</keyword>
<evidence type="ECO:0000256" key="4">
    <source>
        <dbReference type="ARBA" id="ARBA00023136"/>
    </source>
</evidence>
<feature type="transmembrane region" description="Helical" evidence="5">
    <location>
        <begin position="328"/>
        <end position="346"/>
    </location>
</feature>
<keyword evidence="3 5" id="KW-1133">Transmembrane helix</keyword>
<dbReference type="GO" id="GO:0005886">
    <property type="term" value="C:plasma membrane"/>
    <property type="evidence" value="ECO:0007669"/>
    <property type="project" value="UniProtKB-SubCell"/>
</dbReference>
<evidence type="ECO:0000256" key="3">
    <source>
        <dbReference type="ARBA" id="ARBA00022989"/>
    </source>
</evidence>
<accession>A0A939PI78</accession>
<dbReference type="RefSeq" id="WP_208256810.1">
    <property type="nucleotide sequence ID" value="NZ_JAGEOJ010000007.1"/>
</dbReference>
<dbReference type="PANTHER" id="PTHR42744">
    <property type="entry name" value="BINDING-PROTEIN-DEPENDENT TRANSPORT SYSTEMS INNER MEMBRANE COMPONENT"/>
    <property type="match status" value="1"/>
</dbReference>
<feature type="domain" description="ABC transmembrane type-1" evidence="6">
    <location>
        <begin position="373"/>
        <end position="560"/>
    </location>
</feature>
<gene>
    <name evidence="7" type="ORF">J4573_18050</name>
</gene>
<evidence type="ECO:0000256" key="2">
    <source>
        <dbReference type="ARBA" id="ARBA00022692"/>
    </source>
</evidence>
<feature type="transmembrane region" description="Helical" evidence="5">
    <location>
        <begin position="16"/>
        <end position="37"/>
    </location>
</feature>
<sequence>MSTFSYALNRSRSRQWLIDGLVLAAFVALAAGVVFLVRDMTAPAADVGPTVSTDPANLPYYAARSLLRMFVALGLSLAFTFLVGTWAARSRRAEKVLLPAIDILQSVPVLGFLTVITPFFMAVFPGSTMGLEFAAIFAVFTGQVWNITLAFYQSLITQPRDLDEAARSLRLGRWRRFWRLDVPGSMSPLVWNGMMSFGGGWFFLANSEAITTAGHTYALPGVGSYVATAVREAQTGRLVPAIALMAVMVVGVNLLFWRPLTAWAERFRVEESDPAHKHRSVVLNVLRDSTVPVAAGRMLRPAGRGLDCAGGLLGRTGSGRAETPNQRLVRDVLLVVAGVLAVVWIADRAIVYLHESGALHYLPTVIGMGLVTLGRVLVVVAAATLVFVPLGVWIGMNPRVARLAQPVVQVLASFPANFLYPFFIGLFAAGGIGLGWGAIALMALGSGWYILFNVIAGASAIPTDLREMSADLGLGRAARWRSLILPAIVPTLITGVLTAAGGAWNASIVAEFVPYGHQTLTTTGLGAYIAQAANDPDGAPRVLLGVIVMSAFVVVLNRLVWHRLYRRAQSRFSL</sequence>
<feature type="transmembrane region" description="Helical" evidence="5">
    <location>
        <begin position="407"/>
        <end position="428"/>
    </location>
</feature>
<evidence type="ECO:0000313" key="8">
    <source>
        <dbReference type="Proteomes" id="UP000669179"/>
    </source>
</evidence>
<comment type="similarity">
    <text evidence="5">Belongs to the binding-protein-dependent transport system permease family.</text>
</comment>
<feature type="transmembrane region" description="Helical" evidence="5">
    <location>
        <begin position="238"/>
        <end position="257"/>
    </location>
</feature>
<dbReference type="InterPro" id="IPR000515">
    <property type="entry name" value="MetI-like"/>
</dbReference>
<name>A0A939PI78_9ACTN</name>
<dbReference type="EMBL" id="JAGEOJ010000007">
    <property type="protein sequence ID" value="MBO2449011.1"/>
    <property type="molecule type" value="Genomic_DNA"/>
</dbReference>
<evidence type="ECO:0000259" key="6">
    <source>
        <dbReference type="PROSITE" id="PS50928"/>
    </source>
</evidence>
<feature type="transmembrane region" description="Helical" evidence="5">
    <location>
        <begin position="542"/>
        <end position="561"/>
    </location>
</feature>
<proteinExistence type="inferred from homology"/>
<comment type="subcellular location">
    <subcellularLocation>
        <location evidence="5">Cell membrane</location>
        <topology evidence="5">Multi-pass membrane protein</topology>
    </subcellularLocation>
    <subcellularLocation>
        <location evidence="1">Membrane</location>
        <topology evidence="1">Multi-pass membrane protein</topology>
    </subcellularLocation>
</comment>
<feature type="transmembrane region" description="Helical" evidence="5">
    <location>
        <begin position="133"/>
        <end position="156"/>
    </location>
</feature>
<keyword evidence="8" id="KW-1185">Reference proteome</keyword>
<comment type="caution">
    <text evidence="7">The sequence shown here is derived from an EMBL/GenBank/DDBJ whole genome shotgun (WGS) entry which is preliminary data.</text>
</comment>
<dbReference type="GO" id="GO:0055085">
    <property type="term" value="P:transmembrane transport"/>
    <property type="evidence" value="ECO:0007669"/>
    <property type="project" value="InterPro"/>
</dbReference>
<dbReference type="Pfam" id="PF00528">
    <property type="entry name" value="BPD_transp_1"/>
    <property type="match status" value="2"/>
</dbReference>
<evidence type="ECO:0000256" key="5">
    <source>
        <dbReference type="RuleBase" id="RU363032"/>
    </source>
</evidence>
<dbReference type="PROSITE" id="PS50928">
    <property type="entry name" value="ABC_TM1"/>
    <property type="match status" value="2"/>
</dbReference>
<evidence type="ECO:0000313" key="7">
    <source>
        <dbReference type="EMBL" id="MBO2449011.1"/>
    </source>
</evidence>
<dbReference type="Gene3D" id="1.10.3720.10">
    <property type="entry name" value="MetI-like"/>
    <property type="match status" value="2"/>
</dbReference>
<organism evidence="7 8">
    <name type="scientific">Actinomadura barringtoniae</name>
    <dbReference type="NCBI Taxonomy" id="1427535"/>
    <lineage>
        <taxon>Bacteria</taxon>
        <taxon>Bacillati</taxon>
        <taxon>Actinomycetota</taxon>
        <taxon>Actinomycetes</taxon>
        <taxon>Streptosporangiales</taxon>
        <taxon>Thermomonosporaceae</taxon>
        <taxon>Actinomadura</taxon>
    </lineage>
</organism>
<feature type="transmembrane region" description="Helical" evidence="5">
    <location>
        <begin position="66"/>
        <end position="88"/>
    </location>
</feature>
<feature type="transmembrane region" description="Helical" evidence="5">
    <location>
        <begin position="366"/>
        <end position="395"/>
    </location>
</feature>
<dbReference type="AlphaFoldDB" id="A0A939PI78"/>
<dbReference type="SUPFAM" id="SSF161098">
    <property type="entry name" value="MetI-like"/>
    <property type="match status" value="2"/>
</dbReference>
<keyword evidence="5" id="KW-0813">Transport</keyword>
<feature type="transmembrane region" description="Helical" evidence="5">
    <location>
        <begin position="100"/>
        <end position="121"/>
    </location>
</feature>
<feature type="transmembrane region" description="Helical" evidence="5">
    <location>
        <begin position="434"/>
        <end position="461"/>
    </location>
</feature>
<dbReference type="PANTHER" id="PTHR42744:SF1">
    <property type="entry name" value="BINDING-PROTEIN-DEPENDENT TRANSPORT SYSTEMS INNER MEMBRANE COMPONENT"/>
    <property type="match status" value="1"/>
</dbReference>
<dbReference type="InterPro" id="IPR035906">
    <property type="entry name" value="MetI-like_sf"/>
</dbReference>
<dbReference type="CDD" id="cd06261">
    <property type="entry name" value="TM_PBP2"/>
    <property type="match status" value="2"/>
</dbReference>
<dbReference type="Proteomes" id="UP000669179">
    <property type="component" value="Unassembled WGS sequence"/>
</dbReference>
<feature type="domain" description="ABC transmembrane type-1" evidence="6">
    <location>
        <begin position="62"/>
        <end position="256"/>
    </location>
</feature>
<reference evidence="7" key="1">
    <citation type="submission" date="2021-03" db="EMBL/GenBank/DDBJ databases">
        <authorList>
            <person name="Kanchanasin P."/>
            <person name="Saeng-In P."/>
            <person name="Phongsopitanun W."/>
            <person name="Yuki M."/>
            <person name="Kudo T."/>
            <person name="Ohkuma M."/>
            <person name="Tanasupawat S."/>
        </authorList>
    </citation>
    <scope>NUCLEOTIDE SEQUENCE</scope>
    <source>
        <strain evidence="7">GKU 128</strain>
    </source>
</reference>